<keyword evidence="2" id="KW-1185">Reference proteome</keyword>
<dbReference type="AlphaFoldDB" id="A0A8R7USN8"/>
<reference evidence="1" key="3">
    <citation type="submission" date="2022-06" db="UniProtKB">
        <authorList>
            <consortium name="EnsemblPlants"/>
        </authorList>
    </citation>
    <scope>IDENTIFICATION</scope>
</reference>
<evidence type="ECO:0000313" key="1">
    <source>
        <dbReference type="EnsemblPlants" id="TuG1812G0600001305.01.T04.cds269878"/>
    </source>
</evidence>
<reference evidence="2" key="1">
    <citation type="journal article" date="2013" name="Nature">
        <title>Draft genome of the wheat A-genome progenitor Triticum urartu.</title>
        <authorList>
            <person name="Ling H.Q."/>
            <person name="Zhao S."/>
            <person name="Liu D."/>
            <person name="Wang J."/>
            <person name="Sun H."/>
            <person name="Zhang C."/>
            <person name="Fan H."/>
            <person name="Li D."/>
            <person name="Dong L."/>
            <person name="Tao Y."/>
            <person name="Gao C."/>
            <person name="Wu H."/>
            <person name="Li Y."/>
            <person name="Cui Y."/>
            <person name="Guo X."/>
            <person name="Zheng S."/>
            <person name="Wang B."/>
            <person name="Yu K."/>
            <person name="Liang Q."/>
            <person name="Yang W."/>
            <person name="Lou X."/>
            <person name="Chen J."/>
            <person name="Feng M."/>
            <person name="Jian J."/>
            <person name="Zhang X."/>
            <person name="Luo G."/>
            <person name="Jiang Y."/>
            <person name="Liu J."/>
            <person name="Wang Z."/>
            <person name="Sha Y."/>
            <person name="Zhang B."/>
            <person name="Wu H."/>
            <person name="Tang D."/>
            <person name="Shen Q."/>
            <person name="Xue P."/>
            <person name="Zou S."/>
            <person name="Wang X."/>
            <person name="Liu X."/>
            <person name="Wang F."/>
            <person name="Yang Y."/>
            <person name="An X."/>
            <person name="Dong Z."/>
            <person name="Zhang K."/>
            <person name="Zhang X."/>
            <person name="Luo M.C."/>
            <person name="Dvorak J."/>
            <person name="Tong Y."/>
            <person name="Wang J."/>
            <person name="Yang H."/>
            <person name="Li Z."/>
            <person name="Wang D."/>
            <person name="Zhang A."/>
            <person name="Wang J."/>
        </authorList>
    </citation>
    <scope>NUCLEOTIDE SEQUENCE</scope>
    <source>
        <strain evidence="2">cv. G1812</strain>
    </source>
</reference>
<dbReference type="Gramene" id="TuG1812G0600001305.01.T04">
    <property type="protein sequence ID" value="TuG1812G0600001305.01.T04.cds269878"/>
    <property type="gene ID" value="TuG1812G0600001305.01"/>
</dbReference>
<dbReference type="EnsemblPlants" id="TuG1812G0600001305.01.T04">
    <property type="protein sequence ID" value="TuG1812G0600001305.01.T04.cds269878"/>
    <property type="gene ID" value="TuG1812G0600001305.01"/>
</dbReference>
<dbReference type="Proteomes" id="UP000015106">
    <property type="component" value="Chromosome 6"/>
</dbReference>
<accession>A0A8R7USN8</accession>
<organism evidence="1 2">
    <name type="scientific">Triticum urartu</name>
    <name type="common">Red wild einkorn</name>
    <name type="synonym">Crithodium urartu</name>
    <dbReference type="NCBI Taxonomy" id="4572"/>
    <lineage>
        <taxon>Eukaryota</taxon>
        <taxon>Viridiplantae</taxon>
        <taxon>Streptophyta</taxon>
        <taxon>Embryophyta</taxon>
        <taxon>Tracheophyta</taxon>
        <taxon>Spermatophyta</taxon>
        <taxon>Magnoliopsida</taxon>
        <taxon>Liliopsida</taxon>
        <taxon>Poales</taxon>
        <taxon>Poaceae</taxon>
        <taxon>BOP clade</taxon>
        <taxon>Pooideae</taxon>
        <taxon>Triticodae</taxon>
        <taxon>Triticeae</taxon>
        <taxon>Triticinae</taxon>
        <taxon>Triticum</taxon>
    </lineage>
</organism>
<proteinExistence type="predicted"/>
<name>A0A8R7USN8_TRIUA</name>
<sequence length="162" mass="18446">MFSTCRGRAGVEDGSSWSVPFSWLKLTSRIVMLLDDINSGGSPPDSELWERLRYCSPVRTPRDCEMYPWRPFQRSKTAVTVPSCLQVIPSHLQQSVPFRHVAERPPSCESPARNCRRELFSCSVHELPGQTRQISSTSARPREGMWNTLLCVLSEKWSVCMV</sequence>
<protein>
    <submittedName>
        <fullName evidence="1">Uncharacterized protein</fullName>
    </submittedName>
</protein>
<reference evidence="1" key="2">
    <citation type="submission" date="2018-03" db="EMBL/GenBank/DDBJ databases">
        <title>The Triticum urartu genome reveals the dynamic nature of wheat genome evolution.</title>
        <authorList>
            <person name="Ling H."/>
            <person name="Ma B."/>
            <person name="Shi X."/>
            <person name="Liu H."/>
            <person name="Dong L."/>
            <person name="Sun H."/>
            <person name="Cao Y."/>
            <person name="Gao Q."/>
            <person name="Zheng S."/>
            <person name="Li Y."/>
            <person name="Yu Y."/>
            <person name="Du H."/>
            <person name="Qi M."/>
            <person name="Li Y."/>
            <person name="Yu H."/>
            <person name="Cui Y."/>
            <person name="Wang N."/>
            <person name="Chen C."/>
            <person name="Wu H."/>
            <person name="Zhao Y."/>
            <person name="Zhang J."/>
            <person name="Li Y."/>
            <person name="Zhou W."/>
            <person name="Zhang B."/>
            <person name="Hu W."/>
            <person name="Eijk M."/>
            <person name="Tang J."/>
            <person name="Witsenboer H."/>
            <person name="Zhao S."/>
            <person name="Li Z."/>
            <person name="Zhang A."/>
            <person name="Wang D."/>
            <person name="Liang C."/>
        </authorList>
    </citation>
    <scope>NUCLEOTIDE SEQUENCE [LARGE SCALE GENOMIC DNA]</scope>
    <source>
        <strain evidence="1">cv. G1812</strain>
    </source>
</reference>
<evidence type="ECO:0000313" key="2">
    <source>
        <dbReference type="Proteomes" id="UP000015106"/>
    </source>
</evidence>